<name>A0A2A2JM82_9BILA</name>
<gene>
    <name evidence="2" type="ORF">WR25_20977</name>
    <name evidence="1" type="ORF">WR25_23428</name>
</gene>
<evidence type="ECO:0000313" key="1">
    <source>
        <dbReference type="EMBL" id="PAV62798.1"/>
    </source>
</evidence>
<organism evidence="1 3">
    <name type="scientific">Diploscapter pachys</name>
    <dbReference type="NCBI Taxonomy" id="2018661"/>
    <lineage>
        <taxon>Eukaryota</taxon>
        <taxon>Metazoa</taxon>
        <taxon>Ecdysozoa</taxon>
        <taxon>Nematoda</taxon>
        <taxon>Chromadorea</taxon>
        <taxon>Rhabditida</taxon>
        <taxon>Rhabditina</taxon>
        <taxon>Rhabditomorpha</taxon>
        <taxon>Rhabditoidea</taxon>
        <taxon>Rhabditidae</taxon>
        <taxon>Diploscapter</taxon>
    </lineage>
</organism>
<dbReference type="EMBL" id="LIAE01009683">
    <property type="protein sequence ID" value="PAV68798.1"/>
    <property type="molecule type" value="Genomic_DNA"/>
</dbReference>
<protein>
    <submittedName>
        <fullName evidence="1">Uncharacterized protein</fullName>
    </submittedName>
</protein>
<evidence type="ECO:0000313" key="3">
    <source>
        <dbReference type="Proteomes" id="UP000218231"/>
    </source>
</evidence>
<accession>A0A2A2JM82</accession>
<proteinExistence type="predicted"/>
<dbReference type="Proteomes" id="UP000218231">
    <property type="component" value="Unassembled WGS sequence"/>
</dbReference>
<evidence type="ECO:0000313" key="2">
    <source>
        <dbReference type="EMBL" id="PAV68798.1"/>
    </source>
</evidence>
<dbReference type="OrthoDB" id="5850761at2759"/>
<keyword evidence="3" id="KW-1185">Reference proteome</keyword>
<reference evidence="1 3" key="1">
    <citation type="journal article" date="2017" name="Curr. Biol.">
        <title>Genome architecture and evolution of a unichromosomal asexual nematode.</title>
        <authorList>
            <person name="Fradin H."/>
            <person name="Zegar C."/>
            <person name="Gutwein M."/>
            <person name="Lucas J."/>
            <person name="Kovtun M."/>
            <person name="Corcoran D."/>
            <person name="Baugh L.R."/>
            <person name="Kiontke K."/>
            <person name="Gunsalus K."/>
            <person name="Fitch D.H."/>
            <person name="Piano F."/>
        </authorList>
    </citation>
    <scope>NUCLEOTIDE SEQUENCE [LARGE SCALE GENOMIC DNA]</scope>
    <source>
        <strain evidence="1">PF1309</strain>
    </source>
</reference>
<dbReference type="EMBL" id="LIAE01010346">
    <property type="protein sequence ID" value="PAV62798.1"/>
    <property type="molecule type" value="Genomic_DNA"/>
</dbReference>
<comment type="caution">
    <text evidence="1">The sequence shown here is derived from an EMBL/GenBank/DDBJ whole genome shotgun (WGS) entry which is preliminary data.</text>
</comment>
<dbReference type="AlphaFoldDB" id="A0A2A2JM82"/>
<sequence length="72" mass="7925">MAIGFFAVPLDMSDIDCTIPQLLRSSYCRIGWAYAVSAVCCMISIACPVLGKLAVDRAKPYEPLPTTQEHYL</sequence>